<dbReference type="EMBL" id="SHKL01000001">
    <property type="protein sequence ID" value="RZT86471.1"/>
    <property type="molecule type" value="Genomic_DNA"/>
</dbReference>
<evidence type="ECO:0000313" key="2">
    <source>
        <dbReference type="Proteomes" id="UP000291591"/>
    </source>
</evidence>
<sequence>MAARKTGTPPRWLKPMNRVLMGVQRLGLGMKELPVLTVPGRRSGEPRYTPVSVLHLDGQRYLLVGYPGADWGRNARAAGRGTLSVGRTAEPVRLIELDAQAALPVLREWPVAFEQGAGMMRDAGVVEAVTPEAFEKIAGVCPVFRIEADPGPAGTDR</sequence>
<keyword evidence="2" id="KW-1185">Reference proteome</keyword>
<comment type="caution">
    <text evidence="1">The sequence shown here is derived from an EMBL/GenBank/DDBJ whole genome shotgun (WGS) entry which is preliminary data.</text>
</comment>
<dbReference type="RefSeq" id="WP_130290766.1">
    <property type="nucleotide sequence ID" value="NZ_SHKL01000001.1"/>
</dbReference>
<evidence type="ECO:0000313" key="1">
    <source>
        <dbReference type="EMBL" id="RZT86471.1"/>
    </source>
</evidence>
<reference evidence="1 2" key="1">
    <citation type="submission" date="2019-02" db="EMBL/GenBank/DDBJ databases">
        <title>Sequencing the genomes of 1000 actinobacteria strains.</title>
        <authorList>
            <person name="Klenk H.-P."/>
        </authorList>
    </citation>
    <scope>NUCLEOTIDE SEQUENCE [LARGE SCALE GENOMIC DNA]</scope>
    <source>
        <strain evidence="1 2">DSM 45779</strain>
    </source>
</reference>
<protein>
    <submittedName>
        <fullName evidence="1">Deazaflavin-dependent oxidoreductase (Nitroreductase family)</fullName>
    </submittedName>
</protein>
<name>A0A4Q7UZL3_PSEST</name>
<dbReference type="Pfam" id="PF04075">
    <property type="entry name" value="F420H2_quin_red"/>
    <property type="match status" value="1"/>
</dbReference>
<gene>
    <name evidence="1" type="ORF">EV383_3366</name>
</gene>
<dbReference type="AlphaFoldDB" id="A0A4Q7UZL3"/>
<dbReference type="Gene3D" id="2.30.110.10">
    <property type="entry name" value="Electron Transport, Fmn-binding Protein, Chain A"/>
    <property type="match status" value="1"/>
</dbReference>
<organism evidence="1 2">
    <name type="scientific">Pseudonocardia sediminis</name>
    <dbReference type="NCBI Taxonomy" id="1397368"/>
    <lineage>
        <taxon>Bacteria</taxon>
        <taxon>Bacillati</taxon>
        <taxon>Actinomycetota</taxon>
        <taxon>Actinomycetes</taxon>
        <taxon>Pseudonocardiales</taxon>
        <taxon>Pseudonocardiaceae</taxon>
        <taxon>Pseudonocardia</taxon>
    </lineage>
</organism>
<dbReference type="GO" id="GO:0016491">
    <property type="term" value="F:oxidoreductase activity"/>
    <property type="evidence" value="ECO:0007669"/>
    <property type="project" value="InterPro"/>
</dbReference>
<dbReference type="InterPro" id="IPR012349">
    <property type="entry name" value="Split_barrel_FMN-bd"/>
</dbReference>
<proteinExistence type="predicted"/>
<dbReference type="InterPro" id="IPR004378">
    <property type="entry name" value="F420H2_quin_Rdtase"/>
</dbReference>
<accession>A0A4Q7UZL3</accession>
<dbReference type="Proteomes" id="UP000291591">
    <property type="component" value="Unassembled WGS sequence"/>
</dbReference>
<dbReference type="OrthoDB" id="3296989at2"/>